<dbReference type="Proteomes" id="UP000789759">
    <property type="component" value="Unassembled WGS sequence"/>
</dbReference>
<evidence type="ECO:0000313" key="2">
    <source>
        <dbReference type="Proteomes" id="UP000789759"/>
    </source>
</evidence>
<comment type="caution">
    <text evidence="1">The sequence shown here is derived from an EMBL/GenBank/DDBJ whole genome shotgun (WGS) entry which is preliminary data.</text>
</comment>
<proteinExistence type="predicted"/>
<reference evidence="1" key="1">
    <citation type="submission" date="2021-06" db="EMBL/GenBank/DDBJ databases">
        <authorList>
            <person name="Kallberg Y."/>
            <person name="Tangrot J."/>
            <person name="Rosling A."/>
        </authorList>
    </citation>
    <scope>NUCLEOTIDE SEQUENCE</scope>
    <source>
        <strain evidence="1">FL966</strain>
    </source>
</reference>
<gene>
    <name evidence="1" type="ORF">CPELLU_LOCUS15974</name>
</gene>
<dbReference type="OrthoDB" id="2485513at2759"/>
<organism evidence="1 2">
    <name type="scientific">Cetraspora pellucida</name>
    <dbReference type="NCBI Taxonomy" id="1433469"/>
    <lineage>
        <taxon>Eukaryota</taxon>
        <taxon>Fungi</taxon>
        <taxon>Fungi incertae sedis</taxon>
        <taxon>Mucoromycota</taxon>
        <taxon>Glomeromycotina</taxon>
        <taxon>Glomeromycetes</taxon>
        <taxon>Diversisporales</taxon>
        <taxon>Gigasporaceae</taxon>
        <taxon>Cetraspora</taxon>
    </lineage>
</organism>
<dbReference type="AlphaFoldDB" id="A0A9N9JCA6"/>
<accession>A0A9N9JCA6</accession>
<name>A0A9N9JCA6_9GLOM</name>
<sequence length="89" mass="10811">MKLACIENIRRQKQHVERYKRQLARHRSGEDISLKSQKTFRKPKQEKHLKSFQVYKDVLFDEFLDKSKKLQKLTNQILKVLSQVWESPK</sequence>
<protein>
    <submittedName>
        <fullName evidence="1">23969_t:CDS:1</fullName>
    </submittedName>
</protein>
<keyword evidence="2" id="KW-1185">Reference proteome</keyword>
<dbReference type="EMBL" id="CAJVQA010022253">
    <property type="protein sequence ID" value="CAG8772939.1"/>
    <property type="molecule type" value="Genomic_DNA"/>
</dbReference>
<evidence type="ECO:0000313" key="1">
    <source>
        <dbReference type="EMBL" id="CAG8772939.1"/>
    </source>
</evidence>